<dbReference type="Pfam" id="PF07949">
    <property type="entry name" value="YbbR"/>
    <property type="match status" value="3"/>
</dbReference>
<dbReference type="Proteomes" id="UP000033115">
    <property type="component" value="Chromosome"/>
</dbReference>
<organism evidence="2 3">
    <name type="scientific">Clostridium scatologenes</name>
    <dbReference type="NCBI Taxonomy" id="1548"/>
    <lineage>
        <taxon>Bacteria</taxon>
        <taxon>Bacillati</taxon>
        <taxon>Bacillota</taxon>
        <taxon>Clostridia</taxon>
        <taxon>Eubacteriales</taxon>
        <taxon>Clostridiaceae</taxon>
        <taxon>Clostridium</taxon>
    </lineage>
</organism>
<reference evidence="2 3" key="1">
    <citation type="journal article" date="2015" name="J. Biotechnol.">
        <title>Complete genome sequence of a malodorant-producing acetogen, Clostridium scatologenes ATCC 25775(T).</title>
        <authorList>
            <person name="Zhu Z."/>
            <person name="Guo T."/>
            <person name="Zheng H."/>
            <person name="Song T."/>
            <person name="Ouyang P."/>
            <person name="Xie J."/>
        </authorList>
    </citation>
    <scope>NUCLEOTIDE SEQUENCE [LARGE SCALE GENOMIC DNA]</scope>
    <source>
        <strain evidence="2 3">ATCC 25775</strain>
    </source>
</reference>
<keyword evidence="1" id="KW-0472">Membrane</keyword>
<keyword evidence="1" id="KW-0812">Transmembrane</keyword>
<evidence type="ECO:0000313" key="3">
    <source>
        <dbReference type="Proteomes" id="UP000033115"/>
    </source>
</evidence>
<sequence>MDQKVKNHQVIIKICCVIASLVLWLYIFNVENPMRETHIVVPVQILNKDLVAKSDLVPVEEDNLTVTLTIRGSASDTYSIKPSDFKLVSDLSSYAVKKGENKIPVEVKSSPSNIRITNNDNLWVKITLDDLKRKTVPVKIIFDGNARNGFYAFKPSVKEKEVTGPKAAVERVKYLSARYSIKDASKDIDANIQLQPSDSSGVIVKDVTVNPSSLKVTIPVKKIKTVSINVKSGIQQNNKGNIKDLVPIEDKIDIAGEEDLISNINSLDTEYVDLNKVYGKDAIEVKLVVPKGVTLVNSSDTVKLKVNLNNKNIQKELSLNIQTINDNSKYSVNLDINKVDIVVSGEENIINNLKVEDIKCSVDLSSIVEGENSIPLNISLPDGVTKVSQSISSVKVTAKKKVLEGKNVN</sequence>
<dbReference type="AlphaFoldDB" id="A0A0E3K3B1"/>
<dbReference type="Gene3D" id="2.170.120.30">
    <property type="match status" value="2"/>
</dbReference>
<dbReference type="KEGG" id="csq:CSCA_4345"/>
<dbReference type="STRING" id="1548.CSCA_4345"/>
<dbReference type="PANTHER" id="PTHR37804:SF1">
    <property type="entry name" value="CDAA REGULATORY PROTEIN CDAR"/>
    <property type="match status" value="1"/>
</dbReference>
<protein>
    <submittedName>
        <fullName evidence="2">YbbR family protein</fullName>
    </submittedName>
</protein>
<evidence type="ECO:0000313" key="2">
    <source>
        <dbReference type="EMBL" id="AKA71470.1"/>
    </source>
</evidence>
<dbReference type="RefSeq" id="WP_029160339.1">
    <property type="nucleotide sequence ID" value="NZ_CP009933.1"/>
</dbReference>
<dbReference type="PANTHER" id="PTHR37804">
    <property type="entry name" value="CDAA REGULATORY PROTEIN CDAR"/>
    <property type="match status" value="1"/>
</dbReference>
<feature type="transmembrane region" description="Helical" evidence="1">
    <location>
        <begin position="10"/>
        <end position="28"/>
    </location>
</feature>
<evidence type="ECO:0000256" key="1">
    <source>
        <dbReference type="SAM" id="Phobius"/>
    </source>
</evidence>
<dbReference type="InterPro" id="IPR012505">
    <property type="entry name" value="YbbR"/>
</dbReference>
<name>A0A0E3K3B1_CLOSL</name>
<accession>A0A0E3K3B1</accession>
<gene>
    <name evidence="2" type="ORF">CSCA_4345</name>
</gene>
<dbReference type="EMBL" id="CP009933">
    <property type="protein sequence ID" value="AKA71470.1"/>
    <property type="molecule type" value="Genomic_DNA"/>
</dbReference>
<proteinExistence type="predicted"/>
<dbReference type="Gene3D" id="2.170.120.40">
    <property type="entry name" value="YbbR-like domain"/>
    <property type="match status" value="1"/>
</dbReference>
<keyword evidence="1" id="KW-1133">Transmembrane helix</keyword>
<dbReference type="InterPro" id="IPR053154">
    <property type="entry name" value="c-di-AMP_regulator"/>
</dbReference>
<keyword evidence="3" id="KW-1185">Reference proteome</keyword>
<dbReference type="HOGENOM" id="CLU_039811_4_1_9"/>